<gene>
    <name evidence="2" type="ORF">UX09_C0067G0004</name>
</gene>
<proteinExistence type="predicted"/>
<feature type="region of interest" description="Disordered" evidence="1">
    <location>
        <begin position="204"/>
        <end position="224"/>
    </location>
</feature>
<sequence>MVLARVLTLAIRHFCDKQRGLADLRFLQGQEVGLEEANLPEELFRWFADVDDPGVGHREGDLDRVSAVVAEDQGVDFDATAAVPAHRGLRAVDQTRPAVELDRFVAAVPGIVFPVPGVPVLVGDLGTGPVGPVDVHVVLDLHGQEDAPDDHGRDGIEAQDPGDPATETVLDCGQEVVEAGADGEFAGHRDSCCLPIPRQDLRRDAADMAARDSDLSNPRYPPLL</sequence>
<dbReference type="EMBL" id="LCKW01000067">
    <property type="protein sequence ID" value="KKU05617.1"/>
    <property type="molecule type" value="Genomic_DNA"/>
</dbReference>
<reference evidence="2 3" key="1">
    <citation type="journal article" date="2015" name="Nature">
        <title>rRNA introns, odd ribosomes, and small enigmatic genomes across a large radiation of phyla.</title>
        <authorList>
            <person name="Brown C.T."/>
            <person name="Hug L.A."/>
            <person name="Thomas B.C."/>
            <person name="Sharon I."/>
            <person name="Castelle C.J."/>
            <person name="Singh A."/>
            <person name="Wilkins M.J."/>
            <person name="Williams K.H."/>
            <person name="Banfield J.F."/>
        </authorList>
    </citation>
    <scope>NUCLEOTIDE SEQUENCE [LARGE SCALE GENOMIC DNA]</scope>
</reference>
<evidence type="ECO:0000256" key="1">
    <source>
        <dbReference type="SAM" id="MobiDB-lite"/>
    </source>
</evidence>
<accession>A0A0G1MC42</accession>
<dbReference type="Proteomes" id="UP000034354">
    <property type="component" value="Unassembled WGS sequence"/>
</dbReference>
<protein>
    <submittedName>
        <fullName evidence="2">Uncharacterized protein</fullName>
    </submittedName>
</protein>
<organism evidence="2 3">
    <name type="scientific">Candidatus Uhrbacteria bacterium GW2011_GWE2_45_35</name>
    <dbReference type="NCBI Taxonomy" id="1618993"/>
    <lineage>
        <taxon>Bacteria</taxon>
        <taxon>Candidatus Uhriibacteriota</taxon>
    </lineage>
</organism>
<feature type="compositionally biased region" description="Basic and acidic residues" evidence="1">
    <location>
        <begin position="144"/>
        <end position="156"/>
    </location>
</feature>
<evidence type="ECO:0000313" key="3">
    <source>
        <dbReference type="Proteomes" id="UP000034354"/>
    </source>
</evidence>
<name>A0A0G1MC42_9BACT</name>
<feature type="compositionally biased region" description="Basic and acidic residues" evidence="1">
    <location>
        <begin position="204"/>
        <end position="214"/>
    </location>
</feature>
<comment type="caution">
    <text evidence="2">The sequence shown here is derived from an EMBL/GenBank/DDBJ whole genome shotgun (WGS) entry which is preliminary data.</text>
</comment>
<feature type="region of interest" description="Disordered" evidence="1">
    <location>
        <begin position="144"/>
        <end position="167"/>
    </location>
</feature>
<dbReference type="AlphaFoldDB" id="A0A0G1MC42"/>
<evidence type="ECO:0000313" key="2">
    <source>
        <dbReference type="EMBL" id="KKU05617.1"/>
    </source>
</evidence>